<dbReference type="GO" id="GO:0008289">
    <property type="term" value="F:lipid binding"/>
    <property type="evidence" value="ECO:0007669"/>
    <property type="project" value="InterPro"/>
</dbReference>
<comment type="similarity">
    <text evidence="1">Belongs to the apolipoprotein L family.</text>
</comment>
<keyword evidence="5" id="KW-1185">Reference proteome</keyword>
<keyword evidence="3" id="KW-0472">Membrane</keyword>
<feature type="transmembrane region" description="Helical" evidence="3">
    <location>
        <begin position="88"/>
        <end position="111"/>
    </location>
</feature>
<evidence type="ECO:0000313" key="4">
    <source>
        <dbReference type="EMBL" id="ELV09954.1"/>
    </source>
</evidence>
<proteinExistence type="inferred from homology"/>
<dbReference type="Proteomes" id="UP000011518">
    <property type="component" value="Unassembled WGS sequence"/>
</dbReference>
<dbReference type="eggNOG" id="ENOG502T3KK">
    <property type="taxonomic scope" value="Eukaryota"/>
</dbReference>
<gene>
    <name evidence="4" type="ORF">TREES_T100002350</name>
</gene>
<keyword evidence="3" id="KW-1133">Transmembrane helix</keyword>
<dbReference type="InterPro" id="IPR008405">
    <property type="entry name" value="ApoL"/>
</dbReference>
<dbReference type="AlphaFoldDB" id="L8Y4J1"/>
<feature type="transmembrane region" description="Helical" evidence="3">
    <location>
        <begin position="60"/>
        <end position="82"/>
    </location>
</feature>
<evidence type="ECO:0000256" key="1">
    <source>
        <dbReference type="ARBA" id="ARBA00010090"/>
    </source>
</evidence>
<dbReference type="GO" id="GO:0006869">
    <property type="term" value="P:lipid transport"/>
    <property type="evidence" value="ECO:0007669"/>
    <property type="project" value="InterPro"/>
</dbReference>
<keyword evidence="3" id="KW-0812">Transmembrane</keyword>
<feature type="compositionally biased region" description="Basic residues" evidence="2">
    <location>
        <begin position="274"/>
        <end position="287"/>
    </location>
</feature>
<organism evidence="4 5">
    <name type="scientific">Tupaia chinensis</name>
    <name type="common">Chinese tree shrew</name>
    <name type="synonym">Tupaia belangeri chinensis</name>
    <dbReference type="NCBI Taxonomy" id="246437"/>
    <lineage>
        <taxon>Eukaryota</taxon>
        <taxon>Metazoa</taxon>
        <taxon>Chordata</taxon>
        <taxon>Craniata</taxon>
        <taxon>Vertebrata</taxon>
        <taxon>Euteleostomi</taxon>
        <taxon>Mammalia</taxon>
        <taxon>Eutheria</taxon>
        <taxon>Euarchontoglires</taxon>
        <taxon>Scandentia</taxon>
        <taxon>Tupaiidae</taxon>
        <taxon>Tupaia</taxon>
    </lineage>
</organism>
<name>L8Y4J1_TUPCH</name>
<evidence type="ECO:0000256" key="2">
    <source>
        <dbReference type="SAM" id="MobiDB-lite"/>
    </source>
</evidence>
<dbReference type="Pfam" id="PF05461">
    <property type="entry name" value="ApoL"/>
    <property type="match status" value="1"/>
</dbReference>
<sequence>MELVERETESMPESNLSEEEELFLFLFPCEKSKLENNIKELNALADQVDASHKRFTKVSLLASSSGAVSGAISILGMALAPLTAGGSLMLSAAGASLGAAAAITGVVTNVLEKRSNSAARDKANSLLSATESQDKAAGGIELPDVEDAGLCINRCTRVIQRISDLRAYQLAQANSGFIATVKNFVATKFAPILNVGGMESAFQGTAQGVASGSRLLGVTGAGFFMIYDMNNFWQKWRHLQEGAQAEMAEELKALARMQEQKLSELTQHYQSLQQKRRPRPRFSGRARKGADHTELKGEMGVMTKWEMGPGRHKVVCERGRMRKHVAKCLIAPIFSSETGPAPLP</sequence>
<evidence type="ECO:0000313" key="5">
    <source>
        <dbReference type="Proteomes" id="UP000011518"/>
    </source>
</evidence>
<protein>
    <submittedName>
        <fullName evidence="4">Apolipoprotein L5</fullName>
    </submittedName>
</protein>
<reference evidence="5" key="1">
    <citation type="submission" date="2012-07" db="EMBL/GenBank/DDBJ databases">
        <title>Genome of the Chinese tree shrew, a rising model animal genetically related to primates.</title>
        <authorList>
            <person name="Zhang G."/>
            <person name="Fan Y."/>
            <person name="Yao Y."/>
            <person name="Huang Z."/>
        </authorList>
    </citation>
    <scope>NUCLEOTIDE SEQUENCE [LARGE SCALE GENOMIC DNA]</scope>
</reference>
<reference evidence="5" key="2">
    <citation type="journal article" date="2013" name="Nat. Commun.">
        <title>Genome of the Chinese tree shrew.</title>
        <authorList>
            <person name="Fan Y."/>
            <person name="Huang Z.Y."/>
            <person name="Cao C.C."/>
            <person name="Chen C.S."/>
            <person name="Chen Y.X."/>
            <person name="Fan D.D."/>
            <person name="He J."/>
            <person name="Hou H.L."/>
            <person name="Hu L."/>
            <person name="Hu X.T."/>
            <person name="Jiang X.T."/>
            <person name="Lai R."/>
            <person name="Lang Y.S."/>
            <person name="Liang B."/>
            <person name="Liao S.G."/>
            <person name="Mu D."/>
            <person name="Ma Y.Y."/>
            <person name="Niu Y.Y."/>
            <person name="Sun X.Q."/>
            <person name="Xia J.Q."/>
            <person name="Xiao J."/>
            <person name="Xiong Z.Q."/>
            <person name="Xu L."/>
            <person name="Yang L."/>
            <person name="Zhang Y."/>
            <person name="Zhao W."/>
            <person name="Zhao X.D."/>
            <person name="Zheng Y.T."/>
            <person name="Zhou J.M."/>
            <person name="Zhu Y.B."/>
            <person name="Zhang G.J."/>
            <person name="Wang J."/>
            <person name="Yao Y.G."/>
        </authorList>
    </citation>
    <scope>NUCLEOTIDE SEQUENCE [LARGE SCALE GENOMIC DNA]</scope>
</reference>
<dbReference type="PANTHER" id="PTHR14096">
    <property type="entry name" value="APOLIPOPROTEIN L"/>
    <property type="match status" value="1"/>
</dbReference>
<accession>L8Y4J1</accession>
<dbReference type="GO" id="GO:0016020">
    <property type="term" value="C:membrane"/>
    <property type="evidence" value="ECO:0007669"/>
    <property type="project" value="TreeGrafter"/>
</dbReference>
<keyword evidence="4" id="KW-0449">Lipoprotein</keyword>
<dbReference type="InParanoid" id="L8Y4J1"/>
<dbReference type="GO" id="GO:0005576">
    <property type="term" value="C:extracellular region"/>
    <property type="evidence" value="ECO:0007669"/>
    <property type="project" value="InterPro"/>
</dbReference>
<dbReference type="PANTHER" id="PTHR14096:SF6">
    <property type="entry name" value="APOLIPOPROTEIN L5"/>
    <property type="match status" value="1"/>
</dbReference>
<feature type="region of interest" description="Disordered" evidence="2">
    <location>
        <begin position="270"/>
        <end position="291"/>
    </location>
</feature>
<evidence type="ECO:0000256" key="3">
    <source>
        <dbReference type="SAM" id="Phobius"/>
    </source>
</evidence>
<dbReference type="EMBL" id="KB369031">
    <property type="protein sequence ID" value="ELV09954.1"/>
    <property type="molecule type" value="Genomic_DNA"/>
</dbReference>
<dbReference type="GO" id="GO:0042157">
    <property type="term" value="P:lipoprotein metabolic process"/>
    <property type="evidence" value="ECO:0007669"/>
    <property type="project" value="InterPro"/>
</dbReference>